<dbReference type="PANTHER" id="PTHR42791:SF1">
    <property type="entry name" value="N-ACETYLTRANSFERASE DOMAIN-CONTAINING PROTEIN"/>
    <property type="match status" value="1"/>
</dbReference>
<dbReference type="Proteomes" id="UP000613580">
    <property type="component" value="Unassembled WGS sequence"/>
</dbReference>
<dbReference type="GO" id="GO:0016747">
    <property type="term" value="F:acyltransferase activity, transferring groups other than amino-acyl groups"/>
    <property type="evidence" value="ECO:0007669"/>
    <property type="project" value="InterPro"/>
</dbReference>
<dbReference type="Gene3D" id="3.40.630.30">
    <property type="match status" value="1"/>
</dbReference>
<name>A0A8H6T6Y8_MYCCL</name>
<dbReference type="CDD" id="cd04301">
    <property type="entry name" value="NAT_SF"/>
    <property type="match status" value="1"/>
</dbReference>
<evidence type="ECO:0000313" key="3">
    <source>
        <dbReference type="Proteomes" id="UP000613580"/>
    </source>
</evidence>
<dbReference type="AlphaFoldDB" id="A0A8H6T6Y8"/>
<dbReference type="InterPro" id="IPR016181">
    <property type="entry name" value="Acyl_CoA_acyltransferase"/>
</dbReference>
<proteinExistence type="predicted"/>
<keyword evidence="3" id="KW-1185">Reference proteome</keyword>
<dbReference type="InterPro" id="IPR000182">
    <property type="entry name" value="GNAT_dom"/>
</dbReference>
<reference evidence="2" key="1">
    <citation type="submission" date="2020-05" db="EMBL/GenBank/DDBJ databases">
        <title>Mycena genomes resolve the evolution of fungal bioluminescence.</title>
        <authorList>
            <person name="Tsai I.J."/>
        </authorList>
    </citation>
    <scope>NUCLEOTIDE SEQUENCE</scope>
    <source>
        <strain evidence="2">110903Hualien_Pintung</strain>
    </source>
</reference>
<dbReference type="PANTHER" id="PTHR42791">
    <property type="entry name" value="GNAT FAMILY ACETYLTRANSFERASE"/>
    <property type="match status" value="1"/>
</dbReference>
<dbReference type="OrthoDB" id="4738875at2759"/>
<protein>
    <submittedName>
        <fullName evidence="2">N-acetyltransferase domain-containing protein</fullName>
    </submittedName>
</protein>
<dbReference type="Pfam" id="PF13673">
    <property type="entry name" value="Acetyltransf_10"/>
    <property type="match status" value="1"/>
</dbReference>
<comment type="caution">
    <text evidence="2">The sequence shown here is derived from an EMBL/GenBank/DDBJ whole genome shotgun (WGS) entry which is preliminary data.</text>
</comment>
<evidence type="ECO:0000313" key="2">
    <source>
        <dbReference type="EMBL" id="KAF7310555.1"/>
    </source>
</evidence>
<gene>
    <name evidence="2" type="ORF">HMN09_00598300</name>
</gene>
<dbReference type="PROSITE" id="PS51186">
    <property type="entry name" value="GNAT"/>
    <property type="match status" value="1"/>
</dbReference>
<dbReference type="SUPFAM" id="SSF55729">
    <property type="entry name" value="Acyl-CoA N-acyltransferases (Nat)"/>
    <property type="match status" value="1"/>
</dbReference>
<feature type="domain" description="N-acetyltransferase" evidence="1">
    <location>
        <begin position="84"/>
        <end position="219"/>
    </location>
</feature>
<sequence>MPSAITVLRRPTGDQIEQLVQLCLRTYDPSEISVKTLAGGDTTRLTLFFSASLRCAALGGEIHVATEEGDMNGQFRGVAVWWQPGVEPFSRPVLDSAEQQAILDEFVSQLTPEAREWHRTTYRMEFAELTEKALGPGGKLNSWWLSILAVEPEYQRRGTARALVEAVQNKANGSLLSVAATNELNVAIYKQLGFEVRGQMVMQSHLDGDFPVFVLAVRK</sequence>
<evidence type="ECO:0000259" key="1">
    <source>
        <dbReference type="PROSITE" id="PS51186"/>
    </source>
</evidence>
<accession>A0A8H6T6Y8</accession>
<organism evidence="2 3">
    <name type="scientific">Mycena chlorophos</name>
    <name type="common">Agaric fungus</name>
    <name type="synonym">Agaricus chlorophos</name>
    <dbReference type="NCBI Taxonomy" id="658473"/>
    <lineage>
        <taxon>Eukaryota</taxon>
        <taxon>Fungi</taxon>
        <taxon>Dikarya</taxon>
        <taxon>Basidiomycota</taxon>
        <taxon>Agaricomycotina</taxon>
        <taxon>Agaricomycetes</taxon>
        <taxon>Agaricomycetidae</taxon>
        <taxon>Agaricales</taxon>
        <taxon>Marasmiineae</taxon>
        <taxon>Mycenaceae</taxon>
        <taxon>Mycena</taxon>
    </lineage>
</organism>
<dbReference type="InterPro" id="IPR052523">
    <property type="entry name" value="Trichothecene_AcTrans"/>
</dbReference>
<keyword evidence="2" id="KW-0808">Transferase</keyword>
<dbReference type="EMBL" id="JACAZE010000007">
    <property type="protein sequence ID" value="KAF7310555.1"/>
    <property type="molecule type" value="Genomic_DNA"/>
</dbReference>